<protein>
    <recommendedName>
        <fullName evidence="3">Signal transduction histidine kinase</fullName>
    </recommendedName>
</protein>
<dbReference type="InterPro" id="IPR021408">
    <property type="entry name" value="DUF3046"/>
</dbReference>
<gene>
    <name evidence="1" type="ORF">A6035_08620</name>
</gene>
<evidence type="ECO:0008006" key="3">
    <source>
        <dbReference type="Google" id="ProtNLM"/>
    </source>
</evidence>
<dbReference type="Proteomes" id="UP000244928">
    <property type="component" value="Chromosome"/>
</dbReference>
<evidence type="ECO:0000313" key="2">
    <source>
        <dbReference type="Proteomes" id="UP000244928"/>
    </source>
</evidence>
<sequence>MTLTEFQARTVEAFGELRADHLVRSHHLAACGGRTAHEAIDAGESVKRVWLALCDEFEVPEHLR</sequence>
<dbReference type="EMBL" id="CP015449">
    <property type="protein sequence ID" value="AWH92221.1"/>
    <property type="molecule type" value="Genomic_DNA"/>
</dbReference>
<name>A0A2S1R7M0_9ACTN</name>
<dbReference type="KEGG" id="dlu:A6035_08620"/>
<dbReference type="RefSeq" id="WP_108847468.1">
    <property type="nucleotide sequence ID" value="NZ_CP015449.1"/>
</dbReference>
<dbReference type="AlphaFoldDB" id="A0A2S1R7M0"/>
<organism evidence="1 2">
    <name type="scientific">Dietzia lutea</name>
    <dbReference type="NCBI Taxonomy" id="546160"/>
    <lineage>
        <taxon>Bacteria</taxon>
        <taxon>Bacillati</taxon>
        <taxon>Actinomycetota</taxon>
        <taxon>Actinomycetes</taxon>
        <taxon>Mycobacteriales</taxon>
        <taxon>Dietziaceae</taxon>
        <taxon>Dietzia</taxon>
    </lineage>
</organism>
<dbReference type="OrthoDB" id="3215033at2"/>
<dbReference type="Pfam" id="PF11248">
    <property type="entry name" value="DUF3046"/>
    <property type="match status" value="1"/>
</dbReference>
<accession>A0A2S1R7M0</accession>
<keyword evidence="2" id="KW-1185">Reference proteome</keyword>
<evidence type="ECO:0000313" key="1">
    <source>
        <dbReference type="EMBL" id="AWH92221.1"/>
    </source>
</evidence>
<proteinExistence type="predicted"/>
<reference evidence="1 2" key="1">
    <citation type="submission" date="2016-04" db="EMBL/GenBank/DDBJ databases">
        <title>Complete genome sequence of Dietzia lutea YIM 80766T, a strain isolated from desert soil in Egypt.</title>
        <authorList>
            <person name="Zhao J."/>
            <person name="Hu B."/>
            <person name="Geng S."/>
            <person name="Nie Y."/>
            <person name="Tang Y."/>
        </authorList>
    </citation>
    <scope>NUCLEOTIDE SEQUENCE [LARGE SCALE GENOMIC DNA]</scope>
    <source>
        <strain evidence="1 2">YIM 80766</strain>
    </source>
</reference>